<dbReference type="EMBL" id="GBRH01216721">
    <property type="protein sequence ID" value="JAD81174.1"/>
    <property type="molecule type" value="Transcribed_RNA"/>
</dbReference>
<reference evidence="1" key="1">
    <citation type="submission" date="2014-09" db="EMBL/GenBank/DDBJ databases">
        <authorList>
            <person name="Magalhaes I.L.F."/>
            <person name="Oliveira U."/>
            <person name="Santos F.R."/>
            <person name="Vidigal T.H.D.A."/>
            <person name="Brescovit A.D."/>
            <person name="Santos A.J."/>
        </authorList>
    </citation>
    <scope>NUCLEOTIDE SEQUENCE</scope>
    <source>
        <tissue evidence="1">Shoot tissue taken approximately 20 cm above the soil surface</tissue>
    </source>
</reference>
<name>A0A0A9CXY6_ARUDO</name>
<protein>
    <submittedName>
        <fullName evidence="1">Uncharacterized protein</fullName>
    </submittedName>
</protein>
<sequence>MHILERQKHAERVLTMIVLTSQATNQLSGSELIFYSQS</sequence>
<evidence type="ECO:0000313" key="1">
    <source>
        <dbReference type="EMBL" id="JAD81174.1"/>
    </source>
</evidence>
<organism evidence="1">
    <name type="scientific">Arundo donax</name>
    <name type="common">Giant reed</name>
    <name type="synonym">Donax arundinaceus</name>
    <dbReference type="NCBI Taxonomy" id="35708"/>
    <lineage>
        <taxon>Eukaryota</taxon>
        <taxon>Viridiplantae</taxon>
        <taxon>Streptophyta</taxon>
        <taxon>Embryophyta</taxon>
        <taxon>Tracheophyta</taxon>
        <taxon>Spermatophyta</taxon>
        <taxon>Magnoliopsida</taxon>
        <taxon>Liliopsida</taxon>
        <taxon>Poales</taxon>
        <taxon>Poaceae</taxon>
        <taxon>PACMAD clade</taxon>
        <taxon>Arundinoideae</taxon>
        <taxon>Arundineae</taxon>
        <taxon>Arundo</taxon>
    </lineage>
</organism>
<dbReference type="AlphaFoldDB" id="A0A0A9CXY6"/>
<accession>A0A0A9CXY6</accession>
<reference evidence="1" key="2">
    <citation type="journal article" date="2015" name="Data Brief">
        <title>Shoot transcriptome of the giant reed, Arundo donax.</title>
        <authorList>
            <person name="Barrero R.A."/>
            <person name="Guerrero F.D."/>
            <person name="Moolhuijzen P."/>
            <person name="Goolsby J.A."/>
            <person name="Tidwell J."/>
            <person name="Bellgard S.E."/>
            <person name="Bellgard M.I."/>
        </authorList>
    </citation>
    <scope>NUCLEOTIDE SEQUENCE</scope>
    <source>
        <tissue evidence="1">Shoot tissue taken approximately 20 cm above the soil surface</tissue>
    </source>
</reference>
<proteinExistence type="predicted"/>